<accession>A0A2J6S410</accession>
<dbReference type="PANTHER" id="PTHR34142:SF5">
    <property type="entry name" value="CBM1 DOMAIN-CONTAINING PROTEIN"/>
    <property type="match status" value="1"/>
</dbReference>
<evidence type="ECO:0000256" key="2">
    <source>
        <dbReference type="ARBA" id="ARBA00005641"/>
    </source>
</evidence>
<keyword evidence="7" id="KW-0119">Carbohydrate metabolism</keyword>
<feature type="signal peptide" evidence="14">
    <location>
        <begin position="1"/>
        <end position="18"/>
    </location>
</feature>
<gene>
    <name evidence="16" type="ORF">L207DRAFT_578417</name>
</gene>
<dbReference type="EMBL" id="KZ613940">
    <property type="protein sequence ID" value="PMD45506.1"/>
    <property type="molecule type" value="Genomic_DNA"/>
</dbReference>
<dbReference type="GO" id="GO:0008810">
    <property type="term" value="F:cellulase activity"/>
    <property type="evidence" value="ECO:0007669"/>
    <property type="project" value="UniProtKB-EC"/>
</dbReference>
<keyword evidence="10" id="KW-0624">Polysaccharide degradation</keyword>
<sequence>MMSMKSLAFAALAQIATAQVWLAGVNIAGFDFGCGNTLGDYASSEVTAPLLSQGNADGIGQMNHFVHNDGLNVFRLPVCWQYLVNNVLGGTLNSNNFGVYDQLVQGCLATGAYCVVDIHNYARWNDQIVGQSNGAVTNGDLASVWYQLAAKYATESKVIFGVMNEPHDLDINTWATTVQWAVTSIRNAGATSQMILLPGTDYTAAGSFISTGSASALSAVVNLDGSTTNLIFDIHQYLDADSSGTTADCVTNGVDNLSAFATWLRSNGRQAFLTETGGGSTASCYDYLCGELDWMNYNGDVYLGWIGWAAGSFSTSYVLSETPTYSNGVWTDQGIVSSCVAGKF</sequence>
<evidence type="ECO:0000256" key="14">
    <source>
        <dbReference type="SAM" id="SignalP"/>
    </source>
</evidence>
<comment type="function">
    <text evidence="11">Endoglucanase (EG) that cleaves the internal beta-1,4-glucosidic bonds in cellulose. The degradation of cellulose involves an interplay between different cellulolytic enzymes. Hydrolysis starts with EGs, which cut internal glycosidic linkages to reduce the polymerization degree of the substrate and creates new chain ends for exocellobiohydrolases (CBHs). The CBH release the disaccharide cellobiose from the non-reducing end of the cellulose polymer chain. Finally, beta-1,4-glucosidases hydrolyze the cellobiose and other short cello-oligosaccharides into glucose units.</text>
</comment>
<evidence type="ECO:0000256" key="8">
    <source>
        <dbReference type="ARBA" id="ARBA00023283"/>
    </source>
</evidence>
<comment type="catalytic activity">
    <reaction evidence="1">
        <text>Endohydrolysis of (1-&gt;4)-beta-D-glucosidic linkages in cellulose, lichenin and cereal beta-D-glucans.</text>
        <dbReference type="EC" id="3.2.1.4"/>
    </reaction>
</comment>
<proteinExistence type="inferred from homology"/>
<feature type="domain" description="Glycoside hydrolase family 5" evidence="15">
    <location>
        <begin position="58"/>
        <end position="310"/>
    </location>
</feature>
<keyword evidence="4 14" id="KW-0732">Signal</keyword>
<keyword evidence="5 13" id="KW-0378">Hydrolase</keyword>
<dbReference type="STRING" id="1149755.A0A2J6S410"/>
<dbReference type="InterPro" id="IPR001547">
    <property type="entry name" value="Glyco_hydro_5"/>
</dbReference>
<evidence type="ECO:0000256" key="3">
    <source>
        <dbReference type="ARBA" id="ARBA00012601"/>
    </source>
</evidence>
<dbReference type="Proteomes" id="UP000235786">
    <property type="component" value="Unassembled WGS sequence"/>
</dbReference>
<dbReference type="FunFam" id="3.20.20.80:FF:000124">
    <property type="entry name" value="Exported cellulase"/>
    <property type="match status" value="1"/>
</dbReference>
<dbReference type="Pfam" id="PF00150">
    <property type="entry name" value="Cellulase"/>
    <property type="match status" value="1"/>
</dbReference>
<feature type="chain" id="PRO_5014332170" description="Endoglucanase EG-II" evidence="14">
    <location>
        <begin position="19"/>
        <end position="344"/>
    </location>
</feature>
<evidence type="ECO:0000256" key="9">
    <source>
        <dbReference type="ARBA" id="ARBA00023295"/>
    </source>
</evidence>
<dbReference type="PROSITE" id="PS00659">
    <property type="entry name" value="GLYCOSYL_HYDROL_F5"/>
    <property type="match status" value="1"/>
</dbReference>
<protein>
    <recommendedName>
        <fullName evidence="12">Endoglucanase EG-II</fullName>
        <ecNumber evidence="3">3.2.1.4</ecNumber>
    </recommendedName>
</protein>
<reference evidence="16 17" key="1">
    <citation type="submission" date="2016-04" db="EMBL/GenBank/DDBJ databases">
        <title>A degradative enzymes factory behind the ericoid mycorrhizal symbiosis.</title>
        <authorList>
            <consortium name="DOE Joint Genome Institute"/>
            <person name="Martino E."/>
            <person name="Morin E."/>
            <person name="Grelet G."/>
            <person name="Kuo A."/>
            <person name="Kohler A."/>
            <person name="Daghino S."/>
            <person name="Barry K."/>
            <person name="Choi C."/>
            <person name="Cichocki N."/>
            <person name="Clum A."/>
            <person name="Copeland A."/>
            <person name="Hainaut M."/>
            <person name="Haridas S."/>
            <person name="Labutti K."/>
            <person name="Lindquist E."/>
            <person name="Lipzen A."/>
            <person name="Khouja H.-R."/>
            <person name="Murat C."/>
            <person name="Ohm R."/>
            <person name="Olson A."/>
            <person name="Spatafora J."/>
            <person name="Veneault-Fourrey C."/>
            <person name="Henrissat B."/>
            <person name="Grigoriev I."/>
            <person name="Martin F."/>
            <person name="Perotto S."/>
        </authorList>
    </citation>
    <scope>NUCLEOTIDE SEQUENCE [LARGE SCALE GENOMIC DNA]</scope>
    <source>
        <strain evidence="16 17">F</strain>
    </source>
</reference>
<keyword evidence="6" id="KW-0136">Cellulose degradation</keyword>
<evidence type="ECO:0000256" key="4">
    <source>
        <dbReference type="ARBA" id="ARBA00022729"/>
    </source>
</evidence>
<comment type="similarity">
    <text evidence="2 13">Belongs to the glycosyl hydrolase 5 (cellulase A) family.</text>
</comment>
<dbReference type="AlphaFoldDB" id="A0A2J6S410"/>
<dbReference type="Gene3D" id="3.20.20.80">
    <property type="entry name" value="Glycosidases"/>
    <property type="match status" value="1"/>
</dbReference>
<evidence type="ECO:0000256" key="10">
    <source>
        <dbReference type="ARBA" id="ARBA00023326"/>
    </source>
</evidence>
<keyword evidence="8" id="KW-0873">Pyrrolidone carboxylic acid</keyword>
<evidence type="ECO:0000256" key="1">
    <source>
        <dbReference type="ARBA" id="ARBA00000966"/>
    </source>
</evidence>
<name>A0A2J6S410_HYAVF</name>
<dbReference type="SUPFAM" id="SSF51445">
    <property type="entry name" value="(Trans)glycosidases"/>
    <property type="match status" value="1"/>
</dbReference>
<keyword evidence="17" id="KW-1185">Reference proteome</keyword>
<dbReference type="InterPro" id="IPR018087">
    <property type="entry name" value="Glyco_hydro_5_CS"/>
</dbReference>
<evidence type="ECO:0000259" key="15">
    <source>
        <dbReference type="Pfam" id="PF00150"/>
    </source>
</evidence>
<evidence type="ECO:0000256" key="13">
    <source>
        <dbReference type="RuleBase" id="RU361153"/>
    </source>
</evidence>
<organism evidence="16 17">
    <name type="scientific">Hyaloscypha variabilis (strain UAMH 11265 / GT02V1 / F)</name>
    <name type="common">Meliniomyces variabilis</name>
    <dbReference type="NCBI Taxonomy" id="1149755"/>
    <lineage>
        <taxon>Eukaryota</taxon>
        <taxon>Fungi</taxon>
        <taxon>Dikarya</taxon>
        <taxon>Ascomycota</taxon>
        <taxon>Pezizomycotina</taxon>
        <taxon>Leotiomycetes</taxon>
        <taxon>Helotiales</taxon>
        <taxon>Hyaloscyphaceae</taxon>
        <taxon>Hyaloscypha</taxon>
        <taxon>Hyaloscypha variabilis</taxon>
    </lineage>
</organism>
<dbReference type="GO" id="GO:0030245">
    <property type="term" value="P:cellulose catabolic process"/>
    <property type="evidence" value="ECO:0007669"/>
    <property type="project" value="UniProtKB-KW"/>
</dbReference>
<keyword evidence="9 13" id="KW-0326">Glycosidase</keyword>
<evidence type="ECO:0000313" key="17">
    <source>
        <dbReference type="Proteomes" id="UP000235786"/>
    </source>
</evidence>
<dbReference type="PANTHER" id="PTHR34142">
    <property type="entry name" value="ENDO-BETA-1,4-GLUCANASE A"/>
    <property type="match status" value="1"/>
</dbReference>
<dbReference type="EC" id="3.2.1.4" evidence="3"/>
<evidence type="ECO:0000256" key="6">
    <source>
        <dbReference type="ARBA" id="ARBA00023001"/>
    </source>
</evidence>
<evidence type="ECO:0000256" key="7">
    <source>
        <dbReference type="ARBA" id="ARBA00023277"/>
    </source>
</evidence>
<dbReference type="OrthoDB" id="5823761at2759"/>
<evidence type="ECO:0000313" key="16">
    <source>
        <dbReference type="EMBL" id="PMD45506.1"/>
    </source>
</evidence>
<dbReference type="InterPro" id="IPR017853">
    <property type="entry name" value="GH"/>
</dbReference>
<evidence type="ECO:0000256" key="12">
    <source>
        <dbReference type="ARBA" id="ARBA00074271"/>
    </source>
</evidence>
<evidence type="ECO:0000256" key="11">
    <source>
        <dbReference type="ARBA" id="ARBA00059691"/>
    </source>
</evidence>
<evidence type="ECO:0000256" key="5">
    <source>
        <dbReference type="ARBA" id="ARBA00022801"/>
    </source>
</evidence>